<dbReference type="AlphaFoldDB" id="B0PFD0"/>
<protein>
    <submittedName>
        <fullName evidence="1">Uncharacterized protein</fullName>
    </submittedName>
</protein>
<evidence type="ECO:0000313" key="1">
    <source>
        <dbReference type="EMBL" id="EDS10063.1"/>
    </source>
</evidence>
<dbReference type="HOGENOM" id="CLU_2505519_0_0_9"/>
<proteinExistence type="predicted"/>
<accession>B0PFD0</accession>
<organism evidence="1 2">
    <name type="scientific">Anaerotruncus colihominis DSM 17241</name>
    <dbReference type="NCBI Taxonomy" id="445972"/>
    <lineage>
        <taxon>Bacteria</taxon>
        <taxon>Bacillati</taxon>
        <taxon>Bacillota</taxon>
        <taxon>Clostridia</taxon>
        <taxon>Eubacteriales</taxon>
        <taxon>Oscillospiraceae</taxon>
        <taxon>Anaerotruncus</taxon>
    </lineage>
</organism>
<sequence length="85" mass="9956">MKESPMDPHRAFSMSRNSTRCWRATRNYCGSQVRLVHLFSRQSHPSSYKTVRRAVLRFNVFLSGTCPDKNGFLQQQRIDAFSIIF</sequence>
<comment type="caution">
    <text evidence="1">The sequence shown here is derived from an EMBL/GenBank/DDBJ whole genome shotgun (WGS) entry which is preliminary data.</text>
</comment>
<evidence type="ECO:0000313" key="2">
    <source>
        <dbReference type="Proteomes" id="UP000003803"/>
    </source>
</evidence>
<keyword evidence="2" id="KW-1185">Reference proteome</keyword>
<dbReference type="Proteomes" id="UP000003803">
    <property type="component" value="Unassembled WGS sequence"/>
</dbReference>
<name>B0PFD0_9FIRM</name>
<gene>
    <name evidence="1" type="ORF">ANACOL_03510</name>
</gene>
<dbReference type="EMBL" id="ABGD02000025">
    <property type="protein sequence ID" value="EDS10063.1"/>
    <property type="molecule type" value="Genomic_DNA"/>
</dbReference>
<reference evidence="1" key="2">
    <citation type="submission" date="2013-09" db="EMBL/GenBank/DDBJ databases">
        <title>Draft genome sequence of Anaerotruncus colihominis(DSM 17241).</title>
        <authorList>
            <person name="Sudarsanam P."/>
            <person name="Ley R."/>
            <person name="Guruge J."/>
            <person name="Turnbaugh P.J."/>
            <person name="Mahowald M."/>
            <person name="Liep D."/>
            <person name="Gordon J."/>
        </authorList>
    </citation>
    <scope>NUCLEOTIDE SEQUENCE</scope>
    <source>
        <strain evidence="1">DSM 17241</strain>
    </source>
</reference>
<reference evidence="1" key="1">
    <citation type="submission" date="2007-11" db="EMBL/GenBank/DDBJ databases">
        <authorList>
            <person name="Fulton L."/>
            <person name="Clifton S."/>
            <person name="Fulton B."/>
            <person name="Xu J."/>
            <person name="Minx P."/>
            <person name="Pepin K.H."/>
            <person name="Johnson M."/>
            <person name="Thiruvilangam P."/>
            <person name="Bhonagiri V."/>
            <person name="Nash W.E."/>
            <person name="Mardis E.R."/>
            <person name="Wilson R.K."/>
        </authorList>
    </citation>
    <scope>NUCLEOTIDE SEQUENCE [LARGE SCALE GENOMIC DNA]</scope>
    <source>
        <strain evidence="1">DSM 17241</strain>
    </source>
</reference>